<dbReference type="Proteomes" id="UP001278766">
    <property type="component" value="Unassembled WGS sequence"/>
</dbReference>
<evidence type="ECO:0000313" key="1">
    <source>
        <dbReference type="EMBL" id="KAK3291798.1"/>
    </source>
</evidence>
<dbReference type="EMBL" id="JAUEPN010000008">
    <property type="protein sequence ID" value="KAK3291798.1"/>
    <property type="molecule type" value="Genomic_DNA"/>
</dbReference>
<dbReference type="RefSeq" id="XP_062655312.1">
    <property type="nucleotide sequence ID" value="XM_062804609.1"/>
</dbReference>
<sequence>MSITSAPSLLLIAEMRAACQVDFCIAAGQVGEKLPVQISSWLLDNLFVPWCLLIRSTVDVPHECLGAWPNSLHLSLSSPVNDGVQE</sequence>
<dbReference type="AlphaFoldDB" id="A0AAE0LNL7"/>
<comment type="caution">
    <text evidence="1">The sequence shown here is derived from an EMBL/GenBank/DDBJ whole genome shotgun (WGS) entry which is preliminary data.</text>
</comment>
<reference evidence="1" key="2">
    <citation type="submission" date="2023-06" db="EMBL/GenBank/DDBJ databases">
        <authorList>
            <consortium name="Lawrence Berkeley National Laboratory"/>
            <person name="Haridas S."/>
            <person name="Hensen N."/>
            <person name="Bonometti L."/>
            <person name="Westerberg I."/>
            <person name="Brannstrom I.O."/>
            <person name="Guillou S."/>
            <person name="Cros-Aarteil S."/>
            <person name="Calhoun S."/>
            <person name="Kuo A."/>
            <person name="Mondo S."/>
            <person name="Pangilinan J."/>
            <person name="Riley R."/>
            <person name="Labutti K."/>
            <person name="Andreopoulos B."/>
            <person name="Lipzen A."/>
            <person name="Chen C."/>
            <person name="Yanf M."/>
            <person name="Daum C."/>
            <person name="Ng V."/>
            <person name="Clum A."/>
            <person name="Steindorff A."/>
            <person name="Ohm R."/>
            <person name="Martin F."/>
            <person name="Silar P."/>
            <person name="Natvig D."/>
            <person name="Lalanne C."/>
            <person name="Gautier V."/>
            <person name="Ament-Velasquez S.L."/>
            <person name="Kruys A."/>
            <person name="Hutchinson M.I."/>
            <person name="Powell A.J."/>
            <person name="Barry K."/>
            <person name="Miller A.N."/>
            <person name="Grigoriev I.V."/>
            <person name="Debuchy R."/>
            <person name="Gladieux P."/>
            <person name="Thoren M.H."/>
            <person name="Johannesson H."/>
        </authorList>
    </citation>
    <scope>NUCLEOTIDE SEQUENCE</scope>
    <source>
        <strain evidence="1">CBS 168.71</strain>
    </source>
</reference>
<reference evidence="1" key="1">
    <citation type="journal article" date="2023" name="Mol. Phylogenet. Evol.">
        <title>Genome-scale phylogeny and comparative genomics of the fungal order Sordariales.</title>
        <authorList>
            <person name="Hensen N."/>
            <person name="Bonometti L."/>
            <person name="Westerberg I."/>
            <person name="Brannstrom I.O."/>
            <person name="Guillou S."/>
            <person name="Cros-Aarteil S."/>
            <person name="Calhoun S."/>
            <person name="Haridas S."/>
            <person name="Kuo A."/>
            <person name="Mondo S."/>
            <person name="Pangilinan J."/>
            <person name="Riley R."/>
            <person name="LaButti K."/>
            <person name="Andreopoulos B."/>
            <person name="Lipzen A."/>
            <person name="Chen C."/>
            <person name="Yan M."/>
            <person name="Daum C."/>
            <person name="Ng V."/>
            <person name="Clum A."/>
            <person name="Steindorff A."/>
            <person name="Ohm R.A."/>
            <person name="Martin F."/>
            <person name="Silar P."/>
            <person name="Natvig D.O."/>
            <person name="Lalanne C."/>
            <person name="Gautier V."/>
            <person name="Ament-Velasquez S.L."/>
            <person name="Kruys A."/>
            <person name="Hutchinson M.I."/>
            <person name="Powell A.J."/>
            <person name="Barry K."/>
            <person name="Miller A.N."/>
            <person name="Grigoriev I.V."/>
            <person name="Debuchy R."/>
            <person name="Gladieux P."/>
            <person name="Hiltunen Thoren M."/>
            <person name="Johannesson H."/>
        </authorList>
    </citation>
    <scope>NUCLEOTIDE SEQUENCE</scope>
    <source>
        <strain evidence="1">CBS 168.71</strain>
    </source>
</reference>
<keyword evidence="2" id="KW-1185">Reference proteome</keyword>
<gene>
    <name evidence="1" type="ORF">B0H64DRAFT_408062</name>
</gene>
<accession>A0AAE0LNL7</accession>
<proteinExistence type="predicted"/>
<organism evidence="1 2">
    <name type="scientific">Chaetomium fimeti</name>
    <dbReference type="NCBI Taxonomy" id="1854472"/>
    <lineage>
        <taxon>Eukaryota</taxon>
        <taxon>Fungi</taxon>
        <taxon>Dikarya</taxon>
        <taxon>Ascomycota</taxon>
        <taxon>Pezizomycotina</taxon>
        <taxon>Sordariomycetes</taxon>
        <taxon>Sordariomycetidae</taxon>
        <taxon>Sordariales</taxon>
        <taxon>Chaetomiaceae</taxon>
        <taxon>Chaetomium</taxon>
    </lineage>
</organism>
<protein>
    <submittedName>
        <fullName evidence="1">Uncharacterized protein</fullName>
    </submittedName>
</protein>
<name>A0AAE0LNL7_9PEZI</name>
<dbReference type="GeneID" id="87841557"/>
<evidence type="ECO:0000313" key="2">
    <source>
        <dbReference type="Proteomes" id="UP001278766"/>
    </source>
</evidence>